<keyword evidence="5" id="KW-1185">Reference proteome</keyword>
<dbReference type="GO" id="GO:0005634">
    <property type="term" value="C:nucleus"/>
    <property type="evidence" value="ECO:0007669"/>
    <property type="project" value="TreeGrafter"/>
</dbReference>
<comment type="caution">
    <text evidence="4">The sequence shown here is derived from an EMBL/GenBank/DDBJ whole genome shotgun (WGS) entry which is preliminary data.</text>
</comment>
<reference evidence="4 5" key="1">
    <citation type="journal article" date="2018" name="Front. Plant Sci.">
        <title>Red Clover (Trifolium pratense) and Zigzag Clover (T. medium) - A Picture of Genomic Similarities and Differences.</title>
        <authorList>
            <person name="Dluhosova J."/>
            <person name="Istvanek J."/>
            <person name="Nedelnik J."/>
            <person name="Repkova J."/>
        </authorList>
    </citation>
    <scope>NUCLEOTIDE SEQUENCE [LARGE SCALE GENOMIC DNA]</scope>
    <source>
        <strain evidence="5">cv. 10/8</strain>
        <tissue evidence="4">Leaf</tissue>
    </source>
</reference>
<evidence type="ECO:0000256" key="1">
    <source>
        <dbReference type="ARBA" id="ARBA00010820"/>
    </source>
</evidence>
<feature type="non-terminal residue" evidence="4">
    <location>
        <position position="173"/>
    </location>
</feature>
<name>A0A392QW76_9FABA</name>
<feature type="region of interest" description="Disordered" evidence="2">
    <location>
        <begin position="138"/>
        <end position="158"/>
    </location>
</feature>
<dbReference type="InterPro" id="IPR053932">
    <property type="entry name" value="GeBP-like_DBD"/>
</dbReference>
<protein>
    <recommendedName>
        <fullName evidence="3">Glabrous enhancer-binding protein-like DBD domain-containing protein</fullName>
    </recommendedName>
</protein>
<feature type="non-terminal residue" evidence="4">
    <location>
        <position position="1"/>
    </location>
</feature>
<evidence type="ECO:0000313" key="5">
    <source>
        <dbReference type="Proteomes" id="UP000265520"/>
    </source>
</evidence>
<dbReference type="GO" id="GO:0006355">
    <property type="term" value="P:regulation of DNA-templated transcription"/>
    <property type="evidence" value="ECO:0007669"/>
    <property type="project" value="InterPro"/>
</dbReference>
<dbReference type="Proteomes" id="UP000265520">
    <property type="component" value="Unassembled WGS sequence"/>
</dbReference>
<dbReference type="PANTHER" id="PTHR31662:SF33">
    <property type="entry name" value="DNA-BINDING STOREKEEPER PROTEIN TRANSCRIPTIONAL REGULATOR-LIKE PROTEIN"/>
    <property type="match status" value="1"/>
</dbReference>
<dbReference type="EMBL" id="LXQA010161237">
    <property type="protein sequence ID" value="MCI27766.1"/>
    <property type="molecule type" value="Genomic_DNA"/>
</dbReference>
<dbReference type="Pfam" id="PF04504">
    <property type="entry name" value="GeBP-like_DBD"/>
    <property type="match status" value="1"/>
</dbReference>
<accession>A0A392QW76</accession>
<dbReference type="AlphaFoldDB" id="A0A392QW76"/>
<dbReference type="InterPro" id="IPR007592">
    <property type="entry name" value="GEBP"/>
</dbReference>
<evidence type="ECO:0000313" key="4">
    <source>
        <dbReference type="EMBL" id="MCI27766.1"/>
    </source>
</evidence>
<evidence type="ECO:0000256" key="2">
    <source>
        <dbReference type="SAM" id="MobiDB-lite"/>
    </source>
</evidence>
<evidence type="ECO:0000259" key="3">
    <source>
        <dbReference type="Pfam" id="PF04504"/>
    </source>
</evidence>
<sequence>KKRAVDDNNANGNASKRSKGKETVSAAAGGSGEENDDMEEDVRLTGDDSKKTFRRIFSEEDELVILKGLIDFISKTGKDPLKNIAAFHDFVKKSLHATASNQQIKRKIRGLKDKFESSDSFNKSHDKEAFELFKKISWGNNGGNVAGEENGKAVNVKSPKKDVNVKVKHIGSS</sequence>
<feature type="domain" description="Glabrous enhancer-binding protein-like DBD" evidence="3">
    <location>
        <begin position="53"/>
        <end position="138"/>
    </location>
</feature>
<comment type="similarity">
    <text evidence="1">Belongs to the GeBP family.</text>
</comment>
<feature type="region of interest" description="Disordered" evidence="2">
    <location>
        <begin position="1"/>
        <end position="45"/>
    </location>
</feature>
<dbReference type="PANTHER" id="PTHR31662">
    <property type="entry name" value="BNAANNG10740D PROTEIN-RELATED"/>
    <property type="match status" value="1"/>
</dbReference>
<organism evidence="4 5">
    <name type="scientific">Trifolium medium</name>
    <dbReference type="NCBI Taxonomy" id="97028"/>
    <lineage>
        <taxon>Eukaryota</taxon>
        <taxon>Viridiplantae</taxon>
        <taxon>Streptophyta</taxon>
        <taxon>Embryophyta</taxon>
        <taxon>Tracheophyta</taxon>
        <taxon>Spermatophyta</taxon>
        <taxon>Magnoliopsida</taxon>
        <taxon>eudicotyledons</taxon>
        <taxon>Gunneridae</taxon>
        <taxon>Pentapetalae</taxon>
        <taxon>rosids</taxon>
        <taxon>fabids</taxon>
        <taxon>Fabales</taxon>
        <taxon>Fabaceae</taxon>
        <taxon>Papilionoideae</taxon>
        <taxon>50 kb inversion clade</taxon>
        <taxon>NPAAA clade</taxon>
        <taxon>Hologalegina</taxon>
        <taxon>IRL clade</taxon>
        <taxon>Trifolieae</taxon>
        <taxon>Trifolium</taxon>
    </lineage>
</organism>
<proteinExistence type="inferred from homology"/>